<dbReference type="GO" id="GO:0008449">
    <property type="term" value="F:N-acetylglucosamine-6-sulfatase activity"/>
    <property type="evidence" value="ECO:0007669"/>
    <property type="project" value="InterPro"/>
</dbReference>
<gene>
    <name evidence="4" type="ORF">SAMN04489764_5286</name>
</gene>
<dbReference type="RefSeq" id="WP_242659578.1">
    <property type="nucleotide sequence ID" value="NZ_FNKK01000002.1"/>
</dbReference>
<dbReference type="AlphaFoldDB" id="A0A1H1I6U6"/>
<keyword evidence="2" id="KW-0732">Signal</keyword>
<organism evidence="4 5">
    <name type="scientific">Thermostaphylospora chromogena</name>
    <dbReference type="NCBI Taxonomy" id="35622"/>
    <lineage>
        <taxon>Bacteria</taxon>
        <taxon>Bacillati</taxon>
        <taxon>Actinomycetota</taxon>
        <taxon>Actinomycetes</taxon>
        <taxon>Streptosporangiales</taxon>
        <taxon>Thermomonosporaceae</taxon>
        <taxon>Thermostaphylospora</taxon>
    </lineage>
</organism>
<dbReference type="Proteomes" id="UP000217103">
    <property type="component" value="Unassembled WGS sequence"/>
</dbReference>
<feature type="modified residue" description="3-oxoalanine (Cys)" evidence="1">
    <location>
        <position position="82"/>
    </location>
</feature>
<dbReference type="EMBL" id="FNKK01000002">
    <property type="protein sequence ID" value="SDR33437.1"/>
    <property type="molecule type" value="Genomic_DNA"/>
</dbReference>
<dbReference type="InterPro" id="IPR000917">
    <property type="entry name" value="Sulfatase_N"/>
</dbReference>
<evidence type="ECO:0000256" key="2">
    <source>
        <dbReference type="SAM" id="SignalP"/>
    </source>
</evidence>
<dbReference type="CDD" id="cd16147">
    <property type="entry name" value="G6S"/>
    <property type="match status" value="1"/>
</dbReference>
<evidence type="ECO:0000313" key="4">
    <source>
        <dbReference type="EMBL" id="SDR33437.1"/>
    </source>
</evidence>
<dbReference type="PANTHER" id="PTHR43108">
    <property type="entry name" value="N-ACETYLGLUCOSAMINE-6-SULFATASE FAMILY MEMBER"/>
    <property type="match status" value="1"/>
</dbReference>
<dbReference type="InterPro" id="IPR017850">
    <property type="entry name" value="Alkaline_phosphatase_core_sf"/>
</dbReference>
<dbReference type="STRING" id="35622.SAMN04489764_5286"/>
<feature type="domain" description="Sulfatase N-terminal" evidence="3">
    <location>
        <begin position="40"/>
        <end position="371"/>
    </location>
</feature>
<dbReference type="Gene3D" id="3.40.720.10">
    <property type="entry name" value="Alkaline Phosphatase, subunit A"/>
    <property type="match status" value="1"/>
</dbReference>
<dbReference type="PIRSF" id="PIRSF036666">
    <property type="entry name" value="G6S"/>
    <property type="match status" value="1"/>
</dbReference>
<dbReference type="InterPro" id="IPR012251">
    <property type="entry name" value="GlcNAc_6-SO4ase"/>
</dbReference>
<evidence type="ECO:0000313" key="5">
    <source>
        <dbReference type="Proteomes" id="UP000217103"/>
    </source>
</evidence>
<feature type="chain" id="PRO_5011518706" evidence="2">
    <location>
        <begin position="25"/>
        <end position="484"/>
    </location>
</feature>
<feature type="signal peptide" evidence="2">
    <location>
        <begin position="1"/>
        <end position="24"/>
    </location>
</feature>
<comment type="PTM">
    <text evidence="1">The conversion to 3-oxoalanine (also known as C-formylglycine, FGly), of a serine or cysteine residue in prokaryotes and of a cysteine residue in eukaryotes, is critical for catalytic activity.</text>
</comment>
<sequence>MKRIACWFACLLMLSVMLPLTGAARPLEVPPADAGTRKQPNIVLIVADDLDSVDLRLFPNIYAQIVRQGATFDNFFTANPWCCPSRSTILRSQYVHSHGVLTNTAPEGGFAAFHEQDLERSTIGTWLQQAGYRTALMGKYLNHYPGAAASPSYVPPGWDEWHVPVKRLYEEYGYTLNENGVLREYGLSAEDYLSDVLTAKAADFIVAGEDPFFLYLTPIAPHRPANPAPRHADAFAGLRAPRTPAFDQEETPDEPAWLRALPRLSEQDIETVDELYRRRLRAMLGVDDMVGALVETLRATGKLDDTYLIFTSDNGFHLGTRRLVMGKTTPYEESIRVPMAVRGPGVEPGITVRELAATVDLGPTLAELAGAQVPAFAEGRSLVPLFDGRADGPWRKRVLIEFYRGQAFEPTRGKPVPPYRALRTERYTYVEYATGDRQLFDLYTDPFQLDNIVTEASPRLVERLARDLERMASCSGAECRTADS</sequence>
<accession>A0A1H1I6U6</accession>
<dbReference type="Pfam" id="PF00884">
    <property type="entry name" value="Sulfatase"/>
    <property type="match status" value="1"/>
</dbReference>
<keyword evidence="5" id="KW-1185">Reference proteome</keyword>
<proteinExistence type="predicted"/>
<dbReference type="GO" id="GO:0030203">
    <property type="term" value="P:glycosaminoglycan metabolic process"/>
    <property type="evidence" value="ECO:0007669"/>
    <property type="project" value="InterPro"/>
</dbReference>
<name>A0A1H1I6U6_9ACTN</name>
<evidence type="ECO:0000259" key="3">
    <source>
        <dbReference type="Pfam" id="PF00884"/>
    </source>
</evidence>
<reference evidence="4 5" key="1">
    <citation type="submission" date="2016-10" db="EMBL/GenBank/DDBJ databases">
        <authorList>
            <person name="de Groot N.N."/>
        </authorList>
    </citation>
    <scope>NUCLEOTIDE SEQUENCE [LARGE SCALE GENOMIC DNA]</scope>
    <source>
        <strain evidence="4 5">DSM 43794</strain>
    </source>
</reference>
<dbReference type="SUPFAM" id="SSF53649">
    <property type="entry name" value="Alkaline phosphatase-like"/>
    <property type="match status" value="1"/>
</dbReference>
<dbReference type="PANTHER" id="PTHR43108:SF8">
    <property type="entry name" value="SD21168P"/>
    <property type="match status" value="1"/>
</dbReference>
<protein>
    <submittedName>
        <fullName evidence="4">Arylsulfatase A</fullName>
    </submittedName>
</protein>
<evidence type="ECO:0000256" key="1">
    <source>
        <dbReference type="PIRSR" id="PIRSR036666-50"/>
    </source>
</evidence>